<dbReference type="Pfam" id="PF01391">
    <property type="entry name" value="Collagen"/>
    <property type="match status" value="2"/>
</dbReference>
<dbReference type="GO" id="GO:0005576">
    <property type="term" value="C:extracellular region"/>
    <property type="evidence" value="ECO:0007669"/>
    <property type="project" value="UniProtKB-SubCell"/>
</dbReference>
<dbReference type="InterPro" id="IPR008160">
    <property type="entry name" value="Collagen"/>
</dbReference>
<feature type="compositionally biased region" description="Basic and acidic residues" evidence="5">
    <location>
        <begin position="82"/>
        <end position="93"/>
    </location>
</feature>
<dbReference type="InterPro" id="IPR008983">
    <property type="entry name" value="Tumour_necrosis_fac-like_dom"/>
</dbReference>
<feature type="region of interest" description="Disordered" evidence="5">
    <location>
        <begin position="1"/>
        <end position="93"/>
    </location>
</feature>
<dbReference type="PANTHER" id="PTHR15427:SF21">
    <property type="entry name" value="COMPLEMENT C1Q AND TUMOR NECROSIS FACTOR-RELATED PROTEIN 9A"/>
    <property type="match status" value="1"/>
</dbReference>
<evidence type="ECO:0000256" key="1">
    <source>
        <dbReference type="ARBA" id="ARBA00004613"/>
    </source>
</evidence>
<evidence type="ECO:0000313" key="8">
    <source>
        <dbReference type="Proteomes" id="UP001066276"/>
    </source>
</evidence>
<feature type="region of interest" description="Disordered" evidence="5">
    <location>
        <begin position="130"/>
        <end position="150"/>
    </location>
</feature>
<evidence type="ECO:0000313" key="7">
    <source>
        <dbReference type="EMBL" id="KAJ1113900.1"/>
    </source>
</evidence>
<evidence type="ECO:0000256" key="2">
    <source>
        <dbReference type="ARBA" id="ARBA00022525"/>
    </source>
</evidence>
<dbReference type="Proteomes" id="UP001066276">
    <property type="component" value="Chromosome 8"/>
</dbReference>
<reference evidence="7" key="1">
    <citation type="journal article" date="2022" name="bioRxiv">
        <title>Sequencing and chromosome-scale assembly of the giantPleurodeles waltlgenome.</title>
        <authorList>
            <person name="Brown T."/>
            <person name="Elewa A."/>
            <person name="Iarovenko S."/>
            <person name="Subramanian E."/>
            <person name="Araus A.J."/>
            <person name="Petzold A."/>
            <person name="Susuki M."/>
            <person name="Suzuki K.-i.T."/>
            <person name="Hayashi T."/>
            <person name="Toyoda A."/>
            <person name="Oliveira C."/>
            <person name="Osipova E."/>
            <person name="Leigh N.D."/>
            <person name="Simon A."/>
            <person name="Yun M.H."/>
        </authorList>
    </citation>
    <scope>NUCLEOTIDE SEQUENCE</scope>
    <source>
        <strain evidence="7">20211129_DDA</strain>
        <tissue evidence="7">Liver</tissue>
    </source>
</reference>
<comment type="subcellular location">
    <subcellularLocation>
        <location evidence="1">Secreted</location>
    </subcellularLocation>
</comment>
<evidence type="ECO:0000259" key="6">
    <source>
        <dbReference type="PROSITE" id="PS50871"/>
    </source>
</evidence>
<dbReference type="SUPFAM" id="SSF49842">
    <property type="entry name" value="TNF-like"/>
    <property type="match status" value="1"/>
</dbReference>
<gene>
    <name evidence="7" type="ORF">NDU88_002140</name>
</gene>
<feature type="domain" description="C1q" evidence="6">
    <location>
        <begin position="153"/>
        <end position="289"/>
    </location>
</feature>
<dbReference type="PRINTS" id="PR00007">
    <property type="entry name" value="COMPLEMNTC1Q"/>
</dbReference>
<dbReference type="Pfam" id="PF00386">
    <property type="entry name" value="C1q"/>
    <property type="match status" value="1"/>
</dbReference>
<dbReference type="FunFam" id="2.60.120.40:FF:000001">
    <property type="entry name" value="Complement C1q B chain"/>
    <property type="match status" value="1"/>
</dbReference>
<dbReference type="SMART" id="SM00110">
    <property type="entry name" value="C1Q"/>
    <property type="match status" value="1"/>
</dbReference>
<evidence type="ECO:0000256" key="4">
    <source>
        <dbReference type="ARBA" id="ARBA00023119"/>
    </source>
</evidence>
<name>A0AAV7NM83_PLEWA</name>
<evidence type="ECO:0000256" key="5">
    <source>
        <dbReference type="SAM" id="MobiDB-lite"/>
    </source>
</evidence>
<keyword evidence="2" id="KW-0964">Secreted</keyword>
<keyword evidence="4" id="KW-0176">Collagen</keyword>
<protein>
    <recommendedName>
        <fullName evidence="6">C1q domain-containing protein</fullName>
    </recommendedName>
</protein>
<dbReference type="InterPro" id="IPR050392">
    <property type="entry name" value="Collagen/C1q_domain"/>
</dbReference>
<dbReference type="PROSITE" id="PS50871">
    <property type="entry name" value="C1Q"/>
    <property type="match status" value="1"/>
</dbReference>
<dbReference type="InterPro" id="IPR001073">
    <property type="entry name" value="C1q_dom"/>
</dbReference>
<keyword evidence="8" id="KW-1185">Reference proteome</keyword>
<dbReference type="AlphaFoldDB" id="A0AAV7NM83"/>
<keyword evidence="3" id="KW-0732">Signal</keyword>
<comment type="caution">
    <text evidence="7">The sequence shown here is derived from an EMBL/GenBank/DDBJ whole genome shotgun (WGS) entry which is preliminary data.</text>
</comment>
<proteinExistence type="predicted"/>
<accession>A0AAV7NM83</accession>
<sequence length="289" mass="30146">MYRLRVGYSDRGEAGPPGIPGKDGNKGERGQSGTDGKVEEKGNKGEQGLRGFPGKLGPQGIPGPVGHKGQKGELGLQGRKGMKGDVGDRGPEGAKGEIGYTGAIGLPGPVGPTGIQGLKGDTGDIGPKGALGLQGEKGTKGDTGEKGNTGDIAMVPKSAFTVGLTIATKLPPANVPIKFDKVIYNGQSHYSQETGKFTCEFAGIYYFTYHITVYSRNVRVALVKNGVKIIHTVDKYQGSEDQASGGAVLQLQVGDEVWMQTSGGEAFSGLFADQDDDTTFTGFLLFSFQ</sequence>
<dbReference type="GO" id="GO:0005581">
    <property type="term" value="C:collagen trimer"/>
    <property type="evidence" value="ECO:0007669"/>
    <property type="project" value="UniProtKB-KW"/>
</dbReference>
<dbReference type="EMBL" id="JANPWB010000012">
    <property type="protein sequence ID" value="KAJ1113900.1"/>
    <property type="molecule type" value="Genomic_DNA"/>
</dbReference>
<dbReference type="PANTHER" id="PTHR15427">
    <property type="entry name" value="EMILIN ELASTIN MICROFIBRIL INTERFACE-LOCATED PROTEIN ELASTIN MICROFIBRIL INTERFACER"/>
    <property type="match status" value="1"/>
</dbReference>
<organism evidence="7 8">
    <name type="scientific">Pleurodeles waltl</name>
    <name type="common">Iberian ribbed newt</name>
    <dbReference type="NCBI Taxonomy" id="8319"/>
    <lineage>
        <taxon>Eukaryota</taxon>
        <taxon>Metazoa</taxon>
        <taxon>Chordata</taxon>
        <taxon>Craniata</taxon>
        <taxon>Vertebrata</taxon>
        <taxon>Euteleostomi</taxon>
        <taxon>Amphibia</taxon>
        <taxon>Batrachia</taxon>
        <taxon>Caudata</taxon>
        <taxon>Salamandroidea</taxon>
        <taxon>Salamandridae</taxon>
        <taxon>Pleurodelinae</taxon>
        <taxon>Pleurodeles</taxon>
    </lineage>
</organism>
<dbReference type="Gene3D" id="2.60.120.40">
    <property type="match status" value="1"/>
</dbReference>
<evidence type="ECO:0000256" key="3">
    <source>
        <dbReference type="ARBA" id="ARBA00022729"/>
    </source>
</evidence>